<evidence type="ECO:0000313" key="4">
    <source>
        <dbReference type="Proteomes" id="UP000641741"/>
    </source>
</evidence>
<dbReference type="Pfam" id="PF13309">
    <property type="entry name" value="HTH_22"/>
    <property type="match status" value="1"/>
</dbReference>
<feature type="domain" description="Transcriptional regulator DauR-like HTH" evidence="2">
    <location>
        <begin position="166"/>
        <end position="224"/>
    </location>
</feature>
<dbReference type="InterPro" id="IPR013559">
    <property type="entry name" value="YheO"/>
</dbReference>
<name>A0ABR7GL23_9FIRM</name>
<feature type="domain" description="YheO-like" evidence="1">
    <location>
        <begin position="6"/>
        <end position="117"/>
    </location>
</feature>
<evidence type="ECO:0000313" key="3">
    <source>
        <dbReference type="EMBL" id="MBC5695018.1"/>
    </source>
</evidence>
<gene>
    <name evidence="3" type="ORF">H8S02_03540</name>
</gene>
<dbReference type="Pfam" id="PF08348">
    <property type="entry name" value="PAS_6"/>
    <property type="match status" value="1"/>
</dbReference>
<sequence length="234" mass="25734">MANPLLQQYIKVTEFLGLTLGPDYEVALHDMTDKNRSIIAIANNHISGRDVGAPLTNVALKILMDRSYETQDYRLHYCGMSAKGKVLRSSTMFIKQNGKLIGMLCINFDDSKYREASDAILKLCHPDRFVEAHVQIDESQFSDKPACPPAVSPESFHNSIGDVAEDAVANELSRLGVSADRLTPEERLKIVASLKEGGIFLLKGAVKDVAAALSCSQASIYRHLAQLKSEVPEE</sequence>
<dbReference type="InterPro" id="IPR039445">
    <property type="entry name" value="DauR-like_HTH"/>
</dbReference>
<accession>A0ABR7GL23</accession>
<dbReference type="InterPro" id="IPR039446">
    <property type="entry name" value="DauR-like"/>
</dbReference>
<dbReference type="PANTHER" id="PTHR35568:SF1">
    <property type="entry name" value="TRANSCRIPTIONAL REGULATOR DAUR"/>
    <property type="match status" value="1"/>
</dbReference>
<protein>
    <submittedName>
        <fullName evidence="3">PAS domain-containing protein</fullName>
    </submittedName>
</protein>
<dbReference type="Proteomes" id="UP000641741">
    <property type="component" value="Unassembled WGS sequence"/>
</dbReference>
<comment type="caution">
    <text evidence="3">The sequence shown here is derived from an EMBL/GenBank/DDBJ whole genome shotgun (WGS) entry which is preliminary data.</text>
</comment>
<dbReference type="RefSeq" id="WP_186969331.1">
    <property type="nucleotide sequence ID" value="NZ_JACOPK010000003.1"/>
</dbReference>
<dbReference type="EMBL" id="JACOPK010000003">
    <property type="protein sequence ID" value="MBC5695018.1"/>
    <property type="molecule type" value="Genomic_DNA"/>
</dbReference>
<evidence type="ECO:0000259" key="1">
    <source>
        <dbReference type="Pfam" id="PF08348"/>
    </source>
</evidence>
<reference evidence="3 4" key="1">
    <citation type="submission" date="2020-08" db="EMBL/GenBank/DDBJ databases">
        <title>Genome public.</title>
        <authorList>
            <person name="Liu C."/>
            <person name="Sun Q."/>
        </authorList>
    </citation>
    <scope>NUCLEOTIDE SEQUENCE [LARGE SCALE GENOMIC DNA]</scope>
    <source>
        <strain evidence="3 4">M2</strain>
    </source>
</reference>
<keyword evidence="4" id="KW-1185">Reference proteome</keyword>
<evidence type="ECO:0000259" key="2">
    <source>
        <dbReference type="Pfam" id="PF13309"/>
    </source>
</evidence>
<proteinExistence type="predicted"/>
<dbReference type="PANTHER" id="PTHR35568">
    <property type="entry name" value="TRANSCRIPTIONAL REGULATOR DAUR"/>
    <property type="match status" value="1"/>
</dbReference>
<organism evidence="3 4">
    <name type="scientific">Agathobaculum hominis</name>
    <dbReference type="NCBI Taxonomy" id="2763014"/>
    <lineage>
        <taxon>Bacteria</taxon>
        <taxon>Bacillati</taxon>
        <taxon>Bacillota</taxon>
        <taxon>Clostridia</taxon>
        <taxon>Eubacteriales</taxon>
        <taxon>Butyricicoccaceae</taxon>
        <taxon>Agathobaculum</taxon>
    </lineage>
</organism>